<dbReference type="InterPro" id="IPR040256">
    <property type="entry name" value="At4g02000-like"/>
</dbReference>
<dbReference type="Pfam" id="PF14392">
    <property type="entry name" value="zf-CCHC_4"/>
    <property type="match status" value="1"/>
</dbReference>
<evidence type="ECO:0000259" key="1">
    <source>
        <dbReference type="Pfam" id="PF14392"/>
    </source>
</evidence>
<protein>
    <recommendedName>
        <fullName evidence="1">Zinc knuckle CX2CX4HX4C domain-containing protein</fullName>
    </recommendedName>
</protein>
<evidence type="ECO:0000313" key="3">
    <source>
        <dbReference type="Proteomes" id="UP000596661"/>
    </source>
</evidence>
<organism evidence="2 3">
    <name type="scientific">Cannabis sativa</name>
    <name type="common">Hemp</name>
    <name type="synonym">Marijuana</name>
    <dbReference type="NCBI Taxonomy" id="3483"/>
    <lineage>
        <taxon>Eukaryota</taxon>
        <taxon>Viridiplantae</taxon>
        <taxon>Streptophyta</taxon>
        <taxon>Embryophyta</taxon>
        <taxon>Tracheophyta</taxon>
        <taxon>Spermatophyta</taxon>
        <taxon>Magnoliopsida</taxon>
        <taxon>eudicotyledons</taxon>
        <taxon>Gunneridae</taxon>
        <taxon>Pentapetalae</taxon>
        <taxon>rosids</taxon>
        <taxon>fabids</taxon>
        <taxon>Rosales</taxon>
        <taxon>Cannabaceae</taxon>
        <taxon>Cannabis</taxon>
    </lineage>
</organism>
<dbReference type="PANTHER" id="PTHR31286">
    <property type="entry name" value="GLYCINE-RICH CELL WALL STRUCTURAL PROTEIN 1.8-LIKE"/>
    <property type="match status" value="1"/>
</dbReference>
<reference evidence="2" key="1">
    <citation type="submission" date="2018-11" db="EMBL/GenBank/DDBJ databases">
        <authorList>
            <person name="Grassa J C."/>
        </authorList>
    </citation>
    <scope>NUCLEOTIDE SEQUENCE [LARGE SCALE GENOMIC DNA]</scope>
</reference>
<sequence length="287" mass="33041">MGFFLCELVINNLTSTHSPLVVKETKRESSLKNHGTFKTTPSSSTSQLHYRMLCLLISNTSHFGYKFIGYPFLSKTRALAKALADILSEFLKVFTDSLSERWGPFLRIRVKLDVTKPLRRGRNIKLQQIKDKFWVDFRYERLPEWCMECGCLGHPYQKCAIFMELMENGIEPELAYGPELKGAALPTSAYDQYRTNFSKGNAWPLLTRLERNTLNNTIPSLQLRNQPQPKKLMFGEASDIAENSQGQSSTTNAVQTATNPRIHQRNVHLDNKDHLFLHQQIRIMHHV</sequence>
<dbReference type="Gramene" id="evm.model.05.1545">
    <property type="protein sequence ID" value="cds.evm.model.05.1545"/>
    <property type="gene ID" value="evm.TU.05.1545"/>
</dbReference>
<dbReference type="EMBL" id="UZAU01000542">
    <property type="status" value="NOT_ANNOTATED_CDS"/>
    <property type="molecule type" value="Genomic_DNA"/>
</dbReference>
<proteinExistence type="predicted"/>
<feature type="domain" description="Zinc knuckle CX2CX4HX4C" evidence="1">
    <location>
        <begin position="112"/>
        <end position="160"/>
    </location>
</feature>
<dbReference type="AlphaFoldDB" id="A0A803PLR3"/>
<keyword evidence="3" id="KW-1185">Reference proteome</keyword>
<accession>A0A803PLR3</accession>
<dbReference type="EnsemblPlants" id="evm.model.05.1545">
    <property type="protein sequence ID" value="cds.evm.model.05.1545"/>
    <property type="gene ID" value="evm.TU.05.1545"/>
</dbReference>
<evidence type="ECO:0000313" key="2">
    <source>
        <dbReference type="EnsemblPlants" id="cds.evm.model.05.1545"/>
    </source>
</evidence>
<name>A0A803PLR3_CANSA</name>
<dbReference type="PANTHER" id="PTHR31286:SF167">
    <property type="entry name" value="OS09G0268800 PROTEIN"/>
    <property type="match status" value="1"/>
</dbReference>
<dbReference type="InterPro" id="IPR025836">
    <property type="entry name" value="Zn_knuckle_CX2CX4HX4C"/>
</dbReference>
<dbReference type="Proteomes" id="UP000596661">
    <property type="component" value="Chromosome 5"/>
</dbReference>
<reference evidence="2" key="2">
    <citation type="submission" date="2021-03" db="UniProtKB">
        <authorList>
            <consortium name="EnsemblPlants"/>
        </authorList>
    </citation>
    <scope>IDENTIFICATION</scope>
</reference>